<sequence length="575" mass="63486">MTLFPNTKACAAIGLFFSTVIGTRVDEKPPLSLNVVAHSQGGDRDSYQWQHQCPQVGSLVPQTNDRLSTMDEFLASREFLEESALRMSHAIRINTTSTDEMRSLLGDDHAWDHMTAFHKYLEKTFPLIHKKLKLKRVNKHGLVYTWQGTDTSLKPVVLVAHQDVVPVKMDTEDWKYPPFEGHWDGSYVWGRGSTDCKNTLIASLEAVEELLGAKFIPKRTVILSFGFDEEISGTQGAKTIVADLLGAYGEKGMAVVIDEGPGIMRSWSGSVAAFPAVSEKGYLDVEISVNMQAGHSSLPPPDNSITVMAEIVSLLHSRQHGISLDKDNPVSQTIFCAAQNDINMEDQDWSAVVLADQGKVALTELAAKIVKDHPEIAGFFSTTQSIGVIHGGWKVNVVPGNTKILINHRIIPGSSVKDVKAHIEKIVREYAKGNYPNGRSIVVNAWNEDLVQANQSITLKARPGAIEPSSVSPFSVDRVTPYGVLQGTTYAQYGSNLSFMAPLLMPANTDSRHYRQLSDHIFRFNPSKDMNDPTDDVSGFHGAHRVNERVNMLGHVHAVQWYSLFLRNMDNASIA</sequence>
<evidence type="ECO:0000256" key="2">
    <source>
        <dbReference type="ARBA" id="ARBA00022670"/>
    </source>
</evidence>
<reference evidence="10" key="1">
    <citation type="submission" date="2022-10" db="EMBL/GenBank/DDBJ databases">
        <title>Tapping the CABI collections for fungal endophytes: first genome assemblies for Collariella, Neodidymelliopsis, Ascochyta clinopodiicola, Didymella pomorum, Didymosphaeria variabile, Neocosmospora piperis and Neocucurbitaria cava.</title>
        <authorList>
            <person name="Hill R."/>
        </authorList>
    </citation>
    <scope>NUCLEOTIDE SEQUENCE</scope>
    <source>
        <strain evidence="10">IMI 355082</strain>
    </source>
</reference>
<feature type="domain" description="Peptidase M20 dimerisation" evidence="9">
    <location>
        <begin position="278"/>
        <end position="432"/>
    </location>
</feature>
<dbReference type="InterPro" id="IPR017141">
    <property type="entry name" value="Pept_M20_carboxypep"/>
</dbReference>
<dbReference type="Gene3D" id="3.40.630.10">
    <property type="entry name" value="Zn peptidases"/>
    <property type="match status" value="1"/>
</dbReference>
<keyword evidence="4" id="KW-0378">Hydrolase</keyword>
<dbReference type="Pfam" id="PF07687">
    <property type="entry name" value="M20_dimer"/>
    <property type="match status" value="1"/>
</dbReference>
<comment type="similarity">
    <text evidence="1">Belongs to the peptidase M20A family.</text>
</comment>
<evidence type="ECO:0000256" key="7">
    <source>
        <dbReference type="PIRSR" id="PIRSR037217-2"/>
    </source>
</evidence>
<evidence type="ECO:0000256" key="5">
    <source>
        <dbReference type="ARBA" id="ARBA00022833"/>
    </source>
</evidence>
<evidence type="ECO:0000256" key="8">
    <source>
        <dbReference type="SAM" id="SignalP"/>
    </source>
</evidence>
<accession>A0A9W8YQX7</accession>
<dbReference type="GO" id="GO:0051603">
    <property type="term" value="P:proteolysis involved in protein catabolic process"/>
    <property type="evidence" value="ECO:0007669"/>
    <property type="project" value="TreeGrafter"/>
</dbReference>
<dbReference type="OrthoDB" id="3064516at2759"/>
<evidence type="ECO:0000256" key="4">
    <source>
        <dbReference type="ARBA" id="ARBA00022801"/>
    </source>
</evidence>
<feature type="binding site" evidence="7">
    <location>
        <position position="258"/>
    </location>
    <ligand>
        <name>Zn(2+)</name>
        <dbReference type="ChEBI" id="CHEBI:29105"/>
        <label>2</label>
    </ligand>
</feature>
<keyword evidence="5 7" id="KW-0862">Zinc</keyword>
<dbReference type="SUPFAM" id="SSF55031">
    <property type="entry name" value="Bacterial exopeptidase dimerisation domain"/>
    <property type="match status" value="1"/>
</dbReference>
<feature type="binding site" evidence="7">
    <location>
        <position position="230"/>
    </location>
    <ligand>
        <name>Zn(2+)</name>
        <dbReference type="ChEBI" id="CHEBI:29105"/>
        <label>1</label>
    </ligand>
</feature>
<dbReference type="Proteomes" id="UP001140453">
    <property type="component" value="Unassembled WGS sequence"/>
</dbReference>
<feature type="binding site" evidence="7">
    <location>
        <position position="544"/>
    </location>
    <ligand>
        <name>Zn(2+)</name>
        <dbReference type="ChEBI" id="CHEBI:29105"/>
        <label>1</label>
    </ligand>
</feature>
<gene>
    <name evidence="10" type="ORF">N0V93_004130</name>
</gene>
<evidence type="ECO:0000256" key="6">
    <source>
        <dbReference type="PIRSR" id="PIRSR037217-1"/>
    </source>
</evidence>
<dbReference type="EMBL" id="JAPEVB010000003">
    <property type="protein sequence ID" value="KAJ4390534.1"/>
    <property type="molecule type" value="Genomic_DNA"/>
</dbReference>
<keyword evidence="2" id="KW-0645">Protease</keyword>
<dbReference type="Gene3D" id="1.10.150.900">
    <property type="match status" value="1"/>
</dbReference>
<organism evidence="10 11">
    <name type="scientific">Gnomoniopsis smithogilvyi</name>
    <dbReference type="NCBI Taxonomy" id="1191159"/>
    <lineage>
        <taxon>Eukaryota</taxon>
        <taxon>Fungi</taxon>
        <taxon>Dikarya</taxon>
        <taxon>Ascomycota</taxon>
        <taxon>Pezizomycotina</taxon>
        <taxon>Sordariomycetes</taxon>
        <taxon>Sordariomycetidae</taxon>
        <taxon>Diaporthales</taxon>
        <taxon>Gnomoniaceae</taxon>
        <taxon>Gnomoniopsis</taxon>
    </lineage>
</organism>
<dbReference type="Pfam" id="PF01546">
    <property type="entry name" value="Peptidase_M20"/>
    <property type="match status" value="1"/>
</dbReference>
<dbReference type="InterPro" id="IPR001261">
    <property type="entry name" value="ArgE/DapE_CS"/>
</dbReference>
<evidence type="ECO:0000256" key="3">
    <source>
        <dbReference type="ARBA" id="ARBA00022723"/>
    </source>
</evidence>
<dbReference type="FunFam" id="3.40.630.10:FF:000027">
    <property type="entry name" value="N-fatty-acyl-amino acid synthase/hydrolase PM20D1"/>
    <property type="match status" value="1"/>
</dbReference>
<feature type="binding site" evidence="7">
    <location>
        <position position="195"/>
    </location>
    <ligand>
        <name>Zn(2+)</name>
        <dbReference type="ChEBI" id="CHEBI:29105"/>
        <label>2</label>
    </ligand>
</feature>
<dbReference type="Gene3D" id="3.30.70.360">
    <property type="match status" value="1"/>
</dbReference>
<protein>
    <recommendedName>
        <fullName evidence="9">Peptidase M20 dimerisation domain-containing protein</fullName>
    </recommendedName>
</protein>
<dbReference type="InterPro" id="IPR036264">
    <property type="entry name" value="Bact_exopeptidase_dim_dom"/>
</dbReference>
<comment type="caution">
    <text evidence="10">The sequence shown here is derived from an EMBL/GenBank/DDBJ whole genome shotgun (WGS) entry which is preliminary data.</text>
</comment>
<dbReference type="GO" id="GO:0046872">
    <property type="term" value="F:metal ion binding"/>
    <property type="evidence" value="ECO:0007669"/>
    <property type="project" value="UniProtKB-KW"/>
</dbReference>
<dbReference type="PANTHER" id="PTHR45962">
    <property type="entry name" value="N-FATTY-ACYL-AMINO ACID SYNTHASE/HYDROLASE PM20D1"/>
    <property type="match status" value="1"/>
</dbReference>
<dbReference type="InterPro" id="IPR011650">
    <property type="entry name" value="Peptidase_M20_dimer"/>
</dbReference>
<dbReference type="GO" id="GO:0000328">
    <property type="term" value="C:fungal-type vacuole lumen"/>
    <property type="evidence" value="ECO:0007669"/>
    <property type="project" value="TreeGrafter"/>
</dbReference>
<dbReference type="PROSITE" id="PS00759">
    <property type="entry name" value="ARGE_DAPE_CPG2_2"/>
    <property type="match status" value="1"/>
</dbReference>
<feature type="signal peptide" evidence="8">
    <location>
        <begin position="1"/>
        <end position="22"/>
    </location>
</feature>
<feature type="chain" id="PRO_5040860344" description="Peptidase M20 dimerisation domain-containing protein" evidence="8">
    <location>
        <begin position="23"/>
        <end position="575"/>
    </location>
</feature>
<dbReference type="PANTHER" id="PTHR45962:SF1">
    <property type="entry name" value="N-FATTY-ACYL-AMINO ACID SYNTHASE_HYDROLASE PM20D1"/>
    <property type="match status" value="1"/>
</dbReference>
<feature type="active site" description="Proton acceptor" evidence="6">
    <location>
        <position position="229"/>
    </location>
</feature>
<feature type="active site" evidence="6">
    <location>
        <position position="163"/>
    </location>
</feature>
<keyword evidence="3 7" id="KW-0479">Metal-binding</keyword>
<feature type="binding site" evidence="7">
    <location>
        <position position="195"/>
    </location>
    <ligand>
        <name>Zn(2+)</name>
        <dbReference type="ChEBI" id="CHEBI:29105"/>
        <label>1</label>
    </ligand>
</feature>
<feature type="binding site" evidence="7">
    <location>
        <position position="161"/>
    </location>
    <ligand>
        <name>Zn(2+)</name>
        <dbReference type="ChEBI" id="CHEBI:29105"/>
        <label>2</label>
    </ligand>
</feature>
<keyword evidence="8" id="KW-0732">Signal</keyword>
<dbReference type="PIRSF" id="PIRSF037217">
    <property type="entry name" value="Carboxypeptidase_S"/>
    <property type="match status" value="1"/>
</dbReference>
<name>A0A9W8YQX7_9PEZI</name>
<dbReference type="InterPro" id="IPR002933">
    <property type="entry name" value="Peptidase_M20"/>
</dbReference>
<dbReference type="SUPFAM" id="SSF53187">
    <property type="entry name" value="Zn-dependent exopeptidases"/>
    <property type="match status" value="1"/>
</dbReference>
<evidence type="ECO:0000313" key="11">
    <source>
        <dbReference type="Proteomes" id="UP001140453"/>
    </source>
</evidence>
<evidence type="ECO:0000259" key="9">
    <source>
        <dbReference type="Pfam" id="PF07687"/>
    </source>
</evidence>
<proteinExistence type="inferred from homology"/>
<dbReference type="AlphaFoldDB" id="A0A9W8YQX7"/>
<evidence type="ECO:0000256" key="1">
    <source>
        <dbReference type="ARBA" id="ARBA00006247"/>
    </source>
</evidence>
<dbReference type="GO" id="GO:0004181">
    <property type="term" value="F:metallocarboxypeptidase activity"/>
    <property type="evidence" value="ECO:0007669"/>
    <property type="project" value="InterPro"/>
</dbReference>
<evidence type="ECO:0000313" key="10">
    <source>
        <dbReference type="EMBL" id="KAJ4390534.1"/>
    </source>
</evidence>
<dbReference type="InterPro" id="IPR047177">
    <property type="entry name" value="Pept_M20A"/>
</dbReference>
<keyword evidence="11" id="KW-1185">Reference proteome</keyword>